<sequence>MNQWRRPRGGSGGVGNSGRCPTVDRLPSSPYNHQDQQQPVPQQRRCLLRSLSFLRPRTPHRPQPPRPNSSEPGASVVVESGAAVVRSRKKSGVHPSVPAMTKDRPSALWPFASLRKKLLKEKILNR</sequence>
<evidence type="ECO:0000256" key="1">
    <source>
        <dbReference type="SAM" id="MobiDB-lite"/>
    </source>
</evidence>
<dbReference type="Proteomes" id="UP001558652">
    <property type="component" value="Unassembled WGS sequence"/>
</dbReference>
<evidence type="ECO:0000313" key="3">
    <source>
        <dbReference type="Proteomes" id="UP001558652"/>
    </source>
</evidence>
<gene>
    <name evidence="2" type="ORF">AAG570_002486</name>
</gene>
<comment type="caution">
    <text evidence="2">The sequence shown here is derived from an EMBL/GenBank/DDBJ whole genome shotgun (WGS) entry which is preliminary data.</text>
</comment>
<feature type="region of interest" description="Disordered" evidence="1">
    <location>
        <begin position="1"/>
        <end position="103"/>
    </location>
</feature>
<proteinExistence type="predicted"/>
<feature type="compositionally biased region" description="Low complexity" evidence="1">
    <location>
        <begin position="73"/>
        <end position="85"/>
    </location>
</feature>
<reference evidence="2 3" key="1">
    <citation type="submission" date="2024-07" db="EMBL/GenBank/DDBJ databases">
        <title>Chromosome-level genome assembly of the water stick insect Ranatra chinensis (Heteroptera: Nepidae).</title>
        <authorList>
            <person name="Liu X."/>
        </authorList>
    </citation>
    <scope>NUCLEOTIDE SEQUENCE [LARGE SCALE GENOMIC DNA]</scope>
    <source>
        <strain evidence="2">Cailab_2021Rc</strain>
        <tissue evidence="2">Muscle</tissue>
    </source>
</reference>
<keyword evidence="3" id="KW-1185">Reference proteome</keyword>
<protein>
    <submittedName>
        <fullName evidence="2">Uncharacterized protein</fullName>
    </submittedName>
</protein>
<dbReference type="EMBL" id="JBFDAA010000012">
    <property type="protein sequence ID" value="KAL1123406.1"/>
    <property type="molecule type" value="Genomic_DNA"/>
</dbReference>
<name>A0ABD0Y7P1_9HEMI</name>
<organism evidence="2 3">
    <name type="scientific">Ranatra chinensis</name>
    <dbReference type="NCBI Taxonomy" id="642074"/>
    <lineage>
        <taxon>Eukaryota</taxon>
        <taxon>Metazoa</taxon>
        <taxon>Ecdysozoa</taxon>
        <taxon>Arthropoda</taxon>
        <taxon>Hexapoda</taxon>
        <taxon>Insecta</taxon>
        <taxon>Pterygota</taxon>
        <taxon>Neoptera</taxon>
        <taxon>Paraneoptera</taxon>
        <taxon>Hemiptera</taxon>
        <taxon>Heteroptera</taxon>
        <taxon>Panheteroptera</taxon>
        <taxon>Nepomorpha</taxon>
        <taxon>Nepidae</taxon>
        <taxon>Ranatrinae</taxon>
        <taxon>Ranatra</taxon>
    </lineage>
</organism>
<accession>A0ABD0Y7P1</accession>
<dbReference type="AlphaFoldDB" id="A0ABD0Y7P1"/>
<feature type="compositionally biased region" description="Low complexity" evidence="1">
    <location>
        <begin position="34"/>
        <end position="56"/>
    </location>
</feature>
<evidence type="ECO:0000313" key="2">
    <source>
        <dbReference type="EMBL" id="KAL1123406.1"/>
    </source>
</evidence>